<dbReference type="InterPro" id="IPR055504">
    <property type="entry name" value="DUF7076"/>
</dbReference>
<dbReference type="Proteomes" id="UP001497600">
    <property type="component" value="Chromosome F"/>
</dbReference>
<evidence type="ECO:0000313" key="11">
    <source>
        <dbReference type="EMBL" id="CAK7913148.1"/>
    </source>
</evidence>
<feature type="domain" description="Trs130 NTS" evidence="10">
    <location>
        <begin position="328"/>
        <end position="544"/>
    </location>
</feature>
<dbReference type="PANTHER" id="PTHR13251:SF3">
    <property type="entry name" value="TRAFFICKING PROTEIN PARTICLE COMPLEX SUBUNIT 10"/>
    <property type="match status" value="1"/>
</dbReference>
<dbReference type="EMBL" id="OZ004258">
    <property type="protein sequence ID" value="CAK7913148.1"/>
    <property type="molecule type" value="Genomic_DNA"/>
</dbReference>
<evidence type="ECO:0000259" key="9">
    <source>
        <dbReference type="Pfam" id="PF23285"/>
    </source>
</evidence>
<dbReference type="InterPro" id="IPR056916">
    <property type="entry name" value="NTS_TR130"/>
</dbReference>
<feature type="domain" description="DUF7077" evidence="8">
    <location>
        <begin position="762"/>
        <end position="873"/>
    </location>
</feature>
<evidence type="ECO:0000259" key="5">
    <source>
        <dbReference type="Pfam" id="PF12584"/>
    </source>
</evidence>
<feature type="domain" description="TRAPPC10/Trs130 C-terminal" evidence="5">
    <location>
        <begin position="1090"/>
        <end position="1226"/>
    </location>
</feature>
<dbReference type="PANTHER" id="PTHR13251">
    <property type="entry name" value="EPILEPSY HOLOPROSENCEPHALY CANDIDATE 1/TMEM1"/>
    <property type="match status" value="1"/>
</dbReference>
<dbReference type="Pfam" id="PF23036">
    <property type="entry name" value="TRAPPC10_1st"/>
    <property type="match status" value="1"/>
</dbReference>
<feature type="region of interest" description="Disordered" evidence="4">
    <location>
        <begin position="1127"/>
        <end position="1150"/>
    </location>
</feature>
<sequence length="1252" mass="144072">MNDGPFKDIKLGYYDPFGVFSILEPNLKSKFPLTNLHWKYEATKPLKSIPLLPVDLVEEIPKSAGTASSDMYLRMMLVKCDSIDTYRSQVRPLIKEWLRLMVFSTPHTEWMIVQLIPANAKDKHSTIMKLSIQDKLRIDFGLDGKELPASYINRSNSRILKMKEVYEDEVTKLEAYSSMAAQIKDQLLTSFNDRHIELQNALMEKKIDRYQQFLLELKLAELLNDMRLYEDSLKLYTQLIENTNKLPEIRSHFSKFQVVFPENFNDYNFESSFDTTNIKNRILSENEPHRSINDFELKCFLFIQQSLLLQSLAGQGKSISLSALNVATLFQKLIVFLQDVTTKLSKDPKVHEWSYVVVDNYLKLPIYEALLREQQQRESPDESHPFKEILECCGELKIFQRSQLTKLGHLSYRYKLYGPAVIIDEILMDDISLDDDGDDLSVTSKEKPSVSYPPIVHALSSEENFYDMFQMITESIIQDFVASERVKSIDVLSIDIALIKLYRGKYQEALDILEDSYDFFIRNGWMFMGGILLEAYLKCIEKVTITDERNLLILNTCLTLLANLNNGRRDTGINNYSLVKNVQKVSTLFEKIYFYSRQLDQDQRVEFDLHEIFNVKLVPFIKSEKKSDIYFVDIEVINEFGVDVKVLDIVLKMENNSGDTIEFVKRDCTISSRSGPNKIRLNSKSFLQGALRTTGFQIRFSNNLILVDKTDHHDQDNMPGILEEADETVVFYNSRSLERMRSLPTQKKVCGHRLLCYPRWGNFRAEFKNVPHVTLGKTSVLLRIYGGSVDITNGTIKVENFTAGGSIPEIIDSGSRYRYENGNFIIPQIKAKSIMDIKIPYINLGDKKLISLKGEISYFENEEEFSHVFYEEIDTSLTIAVSVQDIFKLDYIFSKFQVGTSNSKYPIRILSNDLCSPNNHNYKITKPATDANIVALGEQPGSFFYKIQPNEGYIIQADDILELNIRYQNISEEASRSFEKYVLSQFEPEALDPYWFLLKKYVFDLVVIDINIFALHGMVKVVNIDKAQVMLDEVISQHVQKSSHQDILKRTFNLIFASSFTEEDNEDTGDIDVYDEAIPLEEKMLTISVPIPFLKILQIVEFQYQRKHQFIVGEPINVQMNIRPSTRWSTGATRSNSRDGEKKLKGNIIDGPSQSTIGETELFQINVLPDENWLVSGFRKTTFEVNYNDKDIQPLSYDLVLIPLNVGRILLPKLDIRSTSSVNEDGTSDVLVQNGIESVLVVPELDSITFSF</sequence>
<dbReference type="Pfam" id="PF23274">
    <property type="entry name" value="DUF7077"/>
    <property type="match status" value="1"/>
</dbReference>
<proteinExistence type="predicted"/>
<feature type="domain" description="DUF7076" evidence="7">
    <location>
        <begin position="596"/>
        <end position="710"/>
    </location>
</feature>
<dbReference type="Pfam" id="PF12584">
    <property type="entry name" value="TRAPPC10"/>
    <property type="match status" value="1"/>
</dbReference>
<evidence type="ECO:0000259" key="6">
    <source>
        <dbReference type="Pfam" id="PF23036"/>
    </source>
</evidence>
<evidence type="ECO:0000256" key="2">
    <source>
        <dbReference type="ARBA" id="ARBA00022448"/>
    </source>
</evidence>
<gene>
    <name evidence="11" type="ORF">CAAN4_F10264</name>
</gene>
<keyword evidence="3" id="KW-0333">Golgi apparatus</keyword>
<dbReference type="InterPro" id="IPR056913">
    <property type="entry name" value="TRAPPC10/Trs130_N"/>
</dbReference>
<evidence type="ECO:0000256" key="4">
    <source>
        <dbReference type="SAM" id="MobiDB-lite"/>
    </source>
</evidence>
<evidence type="ECO:0000259" key="7">
    <source>
        <dbReference type="Pfam" id="PF23273"/>
    </source>
</evidence>
<feature type="domain" description="TRAPPC10/Trs130 N-terminal" evidence="6">
    <location>
        <begin position="11"/>
        <end position="312"/>
    </location>
</feature>
<dbReference type="Pfam" id="PF23285">
    <property type="entry name" value="DUF7078"/>
    <property type="match status" value="1"/>
</dbReference>
<feature type="domain" description="DUF7078" evidence="9">
    <location>
        <begin position="972"/>
        <end position="1058"/>
    </location>
</feature>
<dbReference type="InterPro" id="IPR055505">
    <property type="entry name" value="DUF7077"/>
</dbReference>
<organism evidence="11 12">
    <name type="scientific">[Candida] anglica</name>
    <dbReference type="NCBI Taxonomy" id="148631"/>
    <lineage>
        <taxon>Eukaryota</taxon>
        <taxon>Fungi</taxon>
        <taxon>Dikarya</taxon>
        <taxon>Ascomycota</taxon>
        <taxon>Saccharomycotina</taxon>
        <taxon>Pichiomycetes</taxon>
        <taxon>Debaryomycetaceae</taxon>
        <taxon>Kurtzmaniella</taxon>
    </lineage>
</organism>
<evidence type="ECO:0000313" key="12">
    <source>
        <dbReference type="Proteomes" id="UP001497600"/>
    </source>
</evidence>
<evidence type="ECO:0000259" key="10">
    <source>
        <dbReference type="Pfam" id="PF24967"/>
    </source>
</evidence>
<dbReference type="Pfam" id="PF24967">
    <property type="entry name" value="NTS_TR130"/>
    <property type="match status" value="1"/>
</dbReference>
<name>A0ABP0EFE9_9ASCO</name>
<evidence type="ECO:0000259" key="8">
    <source>
        <dbReference type="Pfam" id="PF23274"/>
    </source>
</evidence>
<keyword evidence="12" id="KW-1185">Reference proteome</keyword>
<dbReference type="InterPro" id="IPR045126">
    <property type="entry name" value="TRAPPC10/Trs130"/>
</dbReference>
<evidence type="ECO:0008006" key="13">
    <source>
        <dbReference type="Google" id="ProtNLM"/>
    </source>
</evidence>
<evidence type="ECO:0000256" key="1">
    <source>
        <dbReference type="ARBA" id="ARBA00004555"/>
    </source>
</evidence>
<dbReference type="Pfam" id="PF23273">
    <property type="entry name" value="DUF7076"/>
    <property type="match status" value="1"/>
</dbReference>
<protein>
    <recommendedName>
        <fullName evidence="13">Trafficking protein particle complex II-specific subunit 130</fullName>
    </recommendedName>
</protein>
<evidence type="ECO:0000256" key="3">
    <source>
        <dbReference type="ARBA" id="ARBA00023034"/>
    </source>
</evidence>
<accession>A0ABP0EFE9</accession>
<dbReference type="InterPro" id="IPR055506">
    <property type="entry name" value="DUF7078"/>
</dbReference>
<reference evidence="11 12" key="1">
    <citation type="submission" date="2024-01" db="EMBL/GenBank/DDBJ databases">
        <authorList>
            <consortium name="Genoscope - CEA"/>
            <person name="William W."/>
        </authorList>
    </citation>
    <scope>NUCLEOTIDE SEQUENCE [LARGE SCALE GENOMIC DNA]</scope>
    <source>
        <strain evidence="11 12">29B2s-10</strain>
    </source>
</reference>
<dbReference type="InterPro" id="IPR022233">
    <property type="entry name" value="TRAPPC10/Trs130_C"/>
</dbReference>
<comment type="subcellular location">
    <subcellularLocation>
        <location evidence="1">Golgi apparatus</location>
    </subcellularLocation>
</comment>
<keyword evidence="2" id="KW-0813">Transport</keyword>